<name>A0A2N1J7K7_9BASI</name>
<feature type="domain" description="Ataxin-10" evidence="7">
    <location>
        <begin position="430"/>
        <end position="510"/>
    </location>
</feature>
<protein>
    <recommendedName>
        <fullName evidence="5">Ataxin-10 homolog</fullName>
    </recommendedName>
    <alternativeName>
        <fullName evidence="6">Copper transport protein 86</fullName>
    </alternativeName>
</protein>
<dbReference type="AlphaFoldDB" id="A0A2N1J7K7"/>
<evidence type="ECO:0000313" key="8">
    <source>
        <dbReference type="EMBL" id="PKI82547.1"/>
    </source>
</evidence>
<evidence type="ECO:0000256" key="2">
    <source>
        <dbReference type="ARBA" id="ARBA00022618"/>
    </source>
</evidence>
<evidence type="ECO:0000256" key="5">
    <source>
        <dbReference type="ARBA" id="ARBA00044801"/>
    </source>
</evidence>
<keyword evidence="2" id="KW-0132">Cell division</keyword>
<dbReference type="Proteomes" id="UP000232875">
    <property type="component" value="Unassembled WGS sequence"/>
</dbReference>
<comment type="similarity">
    <text evidence="1">Belongs to the ataxin-10 family.</text>
</comment>
<organism evidence="8 9">
    <name type="scientific">Malassezia vespertilionis</name>
    <dbReference type="NCBI Taxonomy" id="2020962"/>
    <lineage>
        <taxon>Eukaryota</taxon>
        <taxon>Fungi</taxon>
        <taxon>Dikarya</taxon>
        <taxon>Basidiomycota</taxon>
        <taxon>Ustilaginomycotina</taxon>
        <taxon>Malasseziomycetes</taxon>
        <taxon>Malasseziales</taxon>
        <taxon>Malasseziaceae</taxon>
        <taxon>Malassezia</taxon>
    </lineage>
</organism>
<dbReference type="PANTHER" id="PTHR13255:SF0">
    <property type="entry name" value="ATAXIN-10"/>
    <property type="match status" value="1"/>
</dbReference>
<dbReference type="EMBL" id="KZ454994">
    <property type="protein sequence ID" value="PKI82547.1"/>
    <property type="molecule type" value="Genomic_DNA"/>
</dbReference>
<evidence type="ECO:0000259" key="7">
    <source>
        <dbReference type="Pfam" id="PF09759"/>
    </source>
</evidence>
<dbReference type="OrthoDB" id="379794at2759"/>
<evidence type="ECO:0000256" key="3">
    <source>
        <dbReference type="ARBA" id="ARBA00023306"/>
    </source>
</evidence>
<gene>
    <name evidence="8" type="ORF">MVES_003375</name>
</gene>
<evidence type="ECO:0000313" key="9">
    <source>
        <dbReference type="Proteomes" id="UP000232875"/>
    </source>
</evidence>
<dbReference type="PANTHER" id="PTHR13255">
    <property type="entry name" value="ATAXIN-10"/>
    <property type="match status" value="1"/>
</dbReference>
<reference evidence="8 9" key="1">
    <citation type="submission" date="2017-10" db="EMBL/GenBank/DDBJ databases">
        <title>A novel species of cold-tolerant Malassezia isolated from bats.</title>
        <authorList>
            <person name="Lorch J.M."/>
            <person name="Palmer J.M."/>
            <person name="Vanderwolf K.J."/>
            <person name="Schmidt K.Z."/>
            <person name="Verant M.L."/>
            <person name="Weller T.J."/>
            <person name="Blehert D.S."/>
        </authorList>
    </citation>
    <scope>NUCLEOTIDE SEQUENCE [LARGE SCALE GENOMIC DNA]</scope>
    <source>
        <strain evidence="8 9">NWHC:44797-103</strain>
    </source>
</reference>
<accession>A0A2N1J7K7</accession>
<dbReference type="GO" id="GO:0051301">
    <property type="term" value="P:cell division"/>
    <property type="evidence" value="ECO:0007669"/>
    <property type="project" value="UniProtKB-KW"/>
</dbReference>
<dbReference type="InterPro" id="IPR019156">
    <property type="entry name" value="Ataxin-10_domain"/>
</dbReference>
<dbReference type="InterPro" id="IPR051374">
    <property type="entry name" value="Ataxin-10/CTR86_families"/>
</dbReference>
<dbReference type="InterPro" id="IPR016024">
    <property type="entry name" value="ARM-type_fold"/>
</dbReference>
<dbReference type="Pfam" id="PF09759">
    <property type="entry name" value="Atx10homo_assoc"/>
    <property type="match status" value="1"/>
</dbReference>
<comment type="function">
    <text evidence="4">May play a role in the regulation of cytokinesis.</text>
</comment>
<keyword evidence="9" id="KW-1185">Reference proteome</keyword>
<keyword evidence="3" id="KW-0131">Cell cycle</keyword>
<proteinExistence type="inferred from homology"/>
<sequence length="512" mass="55744">MHTPTNTAQFCSEAKTFSAELARAAPPSGQSEAIFAWLAAAVDRWIAYDSAYSKDAPPFELERRKLAAQEMCSILEIARNCACKPDAARSILASWDTIHALLGYALVFQHMSDPLLIPVIRVLAQFLANAATSDEALREHVWRTHIVPCKAGSNGDAIARLLTSTDIHTMLAIQVLILNTLSSNPAFSENLVQTEQGRKIIELLLQLYEATLLDDALYEESLGAQGKCLAESLDVTCAIVQRFLERGNVGSLLAALAPQETMEPNVSPSQITLLHVMRECFQDQLGVIQRDKVSQAAMTEATVPLYLHVAQYGIKIMTQHVESKVDDFRGLVRAHMALLAVLQLLNTAAMCGQEDVGKVGTSALLAQLRCAESGVVTTSLALLCAANQFFPAQSPLKKQDAQVPLPPGHVFAGAGYADVHDDRPALHSLKRSILQLIATLAFHPPGMQVLDEVKLVQDTVREQGGLLDVLNLTVLDENNPYIREHAVFALRNLLANNQASQAQITALRPAQE</sequence>
<evidence type="ECO:0000256" key="4">
    <source>
        <dbReference type="ARBA" id="ARBA00044746"/>
    </source>
</evidence>
<evidence type="ECO:0000256" key="1">
    <source>
        <dbReference type="ARBA" id="ARBA00008384"/>
    </source>
</evidence>
<evidence type="ECO:0000256" key="6">
    <source>
        <dbReference type="ARBA" id="ARBA00044805"/>
    </source>
</evidence>
<dbReference type="GO" id="GO:0005829">
    <property type="term" value="C:cytosol"/>
    <property type="evidence" value="ECO:0007669"/>
    <property type="project" value="TreeGrafter"/>
</dbReference>
<dbReference type="SUPFAM" id="SSF48371">
    <property type="entry name" value="ARM repeat"/>
    <property type="match status" value="1"/>
</dbReference>